<dbReference type="AlphaFoldDB" id="A0A7D9KDC5"/>
<sequence>DTFKNDSLYWDNNRTHEVENGLEGMTDKQTKLASYWNTPFQKICLGMKVKGGTETDTKWIAIDHQARSLFNVIANGTFTATNITKSKWKSLIDASSLQENCNTQGFNIRGGYSYMRMYVRIGLVANNENNCNTCNSCIGFGTSITGCGGYVHKKACGSIHACHTA</sequence>
<feature type="non-terminal residue" evidence="1">
    <location>
        <position position="1"/>
    </location>
</feature>
<comment type="caution">
    <text evidence="1">The sequence shown here is derived from an EMBL/GenBank/DDBJ whole genome shotgun (WGS) entry which is preliminary data.</text>
</comment>
<reference evidence="1" key="1">
    <citation type="submission" date="2020-04" db="EMBL/GenBank/DDBJ databases">
        <authorList>
            <person name="Alioto T."/>
            <person name="Alioto T."/>
            <person name="Gomez Garrido J."/>
        </authorList>
    </citation>
    <scope>NUCLEOTIDE SEQUENCE</scope>
    <source>
        <strain evidence="1">A484AB</strain>
    </source>
</reference>
<organism evidence="1 2">
    <name type="scientific">Paramuricea clavata</name>
    <name type="common">Red gorgonian</name>
    <name type="synonym">Violescent sea-whip</name>
    <dbReference type="NCBI Taxonomy" id="317549"/>
    <lineage>
        <taxon>Eukaryota</taxon>
        <taxon>Metazoa</taxon>
        <taxon>Cnidaria</taxon>
        <taxon>Anthozoa</taxon>
        <taxon>Octocorallia</taxon>
        <taxon>Malacalcyonacea</taxon>
        <taxon>Plexauridae</taxon>
        <taxon>Paramuricea</taxon>
    </lineage>
</organism>
<dbReference type="OrthoDB" id="5946752at2759"/>
<accession>A0A7D9KDC5</accession>
<name>A0A7D9KDC5_PARCT</name>
<evidence type="ECO:0000313" key="1">
    <source>
        <dbReference type="EMBL" id="CAB4042883.1"/>
    </source>
</evidence>
<dbReference type="Proteomes" id="UP001152795">
    <property type="component" value="Unassembled WGS sequence"/>
</dbReference>
<dbReference type="EMBL" id="CACRXK020031046">
    <property type="protein sequence ID" value="CAB4042883.1"/>
    <property type="molecule type" value="Genomic_DNA"/>
</dbReference>
<evidence type="ECO:0000313" key="2">
    <source>
        <dbReference type="Proteomes" id="UP001152795"/>
    </source>
</evidence>
<feature type="non-terminal residue" evidence="1">
    <location>
        <position position="165"/>
    </location>
</feature>
<proteinExistence type="predicted"/>
<keyword evidence="2" id="KW-1185">Reference proteome</keyword>
<protein>
    <submittedName>
        <fullName evidence="1">Uncharacterized protein</fullName>
    </submittedName>
</protein>
<gene>
    <name evidence="1" type="ORF">PACLA_8A056109</name>
</gene>